<evidence type="ECO:0000313" key="2">
    <source>
        <dbReference type="Proteomes" id="UP000499080"/>
    </source>
</evidence>
<organism evidence="1 2">
    <name type="scientific">Araneus ventricosus</name>
    <name type="common">Orbweaver spider</name>
    <name type="synonym">Epeira ventricosa</name>
    <dbReference type="NCBI Taxonomy" id="182803"/>
    <lineage>
        <taxon>Eukaryota</taxon>
        <taxon>Metazoa</taxon>
        <taxon>Ecdysozoa</taxon>
        <taxon>Arthropoda</taxon>
        <taxon>Chelicerata</taxon>
        <taxon>Arachnida</taxon>
        <taxon>Araneae</taxon>
        <taxon>Araneomorphae</taxon>
        <taxon>Entelegynae</taxon>
        <taxon>Araneoidea</taxon>
        <taxon>Araneidae</taxon>
        <taxon>Araneus</taxon>
    </lineage>
</organism>
<dbReference type="AlphaFoldDB" id="A0A4Y2PS32"/>
<gene>
    <name evidence="1" type="ORF">AVEN_248789_1</name>
</gene>
<sequence>MDLDRGHMMRTMSKLAPNLQAFDGLQQDAISCSISELTCVRPTYTQRFFDGIGFSNLEASGSEEDTFPPGHRGRYALKRRFRGLF</sequence>
<proteinExistence type="predicted"/>
<protein>
    <submittedName>
        <fullName evidence="1">Uncharacterized protein</fullName>
    </submittedName>
</protein>
<dbReference type="Proteomes" id="UP000499080">
    <property type="component" value="Unassembled WGS sequence"/>
</dbReference>
<accession>A0A4Y2PS32</accession>
<reference evidence="1 2" key="1">
    <citation type="journal article" date="2019" name="Sci. Rep.">
        <title>Orb-weaving spider Araneus ventricosus genome elucidates the spidroin gene catalogue.</title>
        <authorList>
            <person name="Kono N."/>
            <person name="Nakamura H."/>
            <person name="Ohtoshi R."/>
            <person name="Moran D.A.P."/>
            <person name="Shinohara A."/>
            <person name="Yoshida Y."/>
            <person name="Fujiwara M."/>
            <person name="Mori M."/>
            <person name="Tomita M."/>
            <person name="Arakawa K."/>
        </authorList>
    </citation>
    <scope>NUCLEOTIDE SEQUENCE [LARGE SCALE GENOMIC DNA]</scope>
</reference>
<keyword evidence="2" id="KW-1185">Reference proteome</keyword>
<evidence type="ECO:0000313" key="1">
    <source>
        <dbReference type="EMBL" id="GBN53360.1"/>
    </source>
</evidence>
<name>A0A4Y2PS32_ARAVE</name>
<comment type="caution">
    <text evidence="1">The sequence shown here is derived from an EMBL/GenBank/DDBJ whole genome shotgun (WGS) entry which is preliminary data.</text>
</comment>
<dbReference type="EMBL" id="BGPR01011866">
    <property type="protein sequence ID" value="GBN53360.1"/>
    <property type="molecule type" value="Genomic_DNA"/>
</dbReference>